<evidence type="ECO:0000313" key="2">
    <source>
        <dbReference type="Proteomes" id="UP000646827"/>
    </source>
</evidence>
<dbReference type="Proteomes" id="UP000646827">
    <property type="component" value="Unassembled WGS sequence"/>
</dbReference>
<dbReference type="EMBL" id="JAEPRB010000910">
    <property type="protein sequence ID" value="KAG2210633.1"/>
    <property type="molecule type" value="Genomic_DNA"/>
</dbReference>
<name>A0A8H7RHE1_9FUNG</name>
<gene>
    <name evidence="1" type="ORF">INT45_000730</name>
</gene>
<comment type="caution">
    <text evidence="1">The sequence shown here is derived from an EMBL/GenBank/DDBJ whole genome shotgun (WGS) entry which is preliminary data.</text>
</comment>
<evidence type="ECO:0000313" key="1">
    <source>
        <dbReference type="EMBL" id="KAG2210633.1"/>
    </source>
</evidence>
<dbReference type="PANTHER" id="PTHR47150">
    <property type="entry name" value="OS12G0169200 PROTEIN"/>
    <property type="match status" value="1"/>
</dbReference>
<protein>
    <submittedName>
        <fullName evidence="1">Uncharacterized protein</fullName>
    </submittedName>
</protein>
<organism evidence="1 2">
    <name type="scientific">Circinella minor</name>
    <dbReference type="NCBI Taxonomy" id="1195481"/>
    <lineage>
        <taxon>Eukaryota</taxon>
        <taxon>Fungi</taxon>
        <taxon>Fungi incertae sedis</taxon>
        <taxon>Mucoromycota</taxon>
        <taxon>Mucoromycotina</taxon>
        <taxon>Mucoromycetes</taxon>
        <taxon>Mucorales</taxon>
        <taxon>Lichtheimiaceae</taxon>
        <taxon>Circinella</taxon>
    </lineage>
</organism>
<keyword evidence="2" id="KW-1185">Reference proteome</keyword>
<proteinExistence type="predicted"/>
<dbReference type="OrthoDB" id="124998at2759"/>
<dbReference type="AlphaFoldDB" id="A0A8H7RHE1"/>
<reference evidence="1 2" key="1">
    <citation type="submission" date="2020-12" db="EMBL/GenBank/DDBJ databases">
        <title>Metabolic potential, ecology and presence of endohyphal bacteria is reflected in genomic diversity of Mucoromycotina.</title>
        <authorList>
            <person name="Muszewska A."/>
            <person name="Okrasinska A."/>
            <person name="Steczkiewicz K."/>
            <person name="Drgas O."/>
            <person name="Orlowska M."/>
            <person name="Perlinska-Lenart U."/>
            <person name="Aleksandrzak-Piekarczyk T."/>
            <person name="Szatraj K."/>
            <person name="Zielenkiewicz U."/>
            <person name="Pilsyk S."/>
            <person name="Malc E."/>
            <person name="Mieczkowski P."/>
            <person name="Kruszewska J.S."/>
            <person name="Biernat P."/>
            <person name="Pawlowska J."/>
        </authorList>
    </citation>
    <scope>NUCLEOTIDE SEQUENCE [LARGE SCALE GENOMIC DNA]</scope>
    <source>
        <strain evidence="1 2">CBS 142.35</strain>
    </source>
</reference>
<accession>A0A8H7RHE1</accession>
<dbReference type="PANTHER" id="PTHR47150:SF5">
    <property type="entry name" value="OS07G0546750 PROTEIN"/>
    <property type="match status" value="1"/>
</dbReference>
<sequence>MDPTTINTFNQIVQQVVLLDNKIQRDCDEEKRSARSLLHIAKKIRARESYKAGKRNGSGRFVPGRKYTDRKRRIFAKHLEDDYLDDEKSTCDNNAFRRRFRIEKKLFLMIPNELKENYRWFQQKHDAAHKLEFNHYFAKSMCSN</sequence>